<proteinExistence type="predicted"/>
<gene>
    <name evidence="2" type="ORF">LCGC14_0912450</name>
</gene>
<keyword evidence="1" id="KW-0472">Membrane</keyword>
<comment type="caution">
    <text evidence="2">The sequence shown here is derived from an EMBL/GenBank/DDBJ whole genome shotgun (WGS) entry which is preliminary data.</text>
</comment>
<organism evidence="2">
    <name type="scientific">marine sediment metagenome</name>
    <dbReference type="NCBI Taxonomy" id="412755"/>
    <lineage>
        <taxon>unclassified sequences</taxon>
        <taxon>metagenomes</taxon>
        <taxon>ecological metagenomes</taxon>
    </lineage>
</organism>
<dbReference type="AlphaFoldDB" id="A0A0F9RC17"/>
<keyword evidence="1" id="KW-0812">Transmembrane</keyword>
<protein>
    <submittedName>
        <fullName evidence="2">Uncharacterized protein</fullName>
    </submittedName>
</protein>
<reference evidence="2" key="1">
    <citation type="journal article" date="2015" name="Nature">
        <title>Complex archaea that bridge the gap between prokaryotes and eukaryotes.</title>
        <authorList>
            <person name="Spang A."/>
            <person name="Saw J.H."/>
            <person name="Jorgensen S.L."/>
            <person name="Zaremba-Niedzwiedzka K."/>
            <person name="Martijn J."/>
            <person name="Lind A.E."/>
            <person name="van Eijk R."/>
            <person name="Schleper C."/>
            <person name="Guy L."/>
            <person name="Ettema T.J."/>
        </authorList>
    </citation>
    <scope>NUCLEOTIDE SEQUENCE</scope>
</reference>
<evidence type="ECO:0000313" key="2">
    <source>
        <dbReference type="EMBL" id="KKN22691.1"/>
    </source>
</evidence>
<dbReference type="EMBL" id="LAZR01003037">
    <property type="protein sequence ID" value="KKN22691.1"/>
    <property type="molecule type" value="Genomic_DNA"/>
</dbReference>
<name>A0A0F9RC17_9ZZZZ</name>
<sequence length="346" mass="39746">MIKKNIVSILLTLFVIILYLIPNFTTAMQVEMNKNNYKRTDTIKFSIKHTALTEKITNVTLFIDDSLICNNCSFTEIKNYDCIGYGYGYGYGYGCEDDSFEAELIYSFESLSYGEHSFEITLNSKYSKSGKFTIEEEQEVIEVVSSEGRSSGGGGSGIKWDCNLWSECSDGNKTRVCFDKRNNKRTERIGCKSIIIEVTIEKQKDESIIEEIEEKITDKEPFEIVKQEKKAGSLFIIIGIIIILGIILIVAYKKIKHKELQSVSSIERIFDFIAKMRPRESIPVSDMADRLELDYKECLDILIDLDNKKQLVGSLREITKTKFIEKNYLFTKEDPELEKYSGRLSF</sequence>
<accession>A0A0F9RC17</accession>
<keyword evidence="1" id="KW-1133">Transmembrane helix</keyword>
<evidence type="ECO:0000256" key="1">
    <source>
        <dbReference type="SAM" id="Phobius"/>
    </source>
</evidence>
<feature type="transmembrane region" description="Helical" evidence="1">
    <location>
        <begin position="231"/>
        <end position="252"/>
    </location>
</feature>